<dbReference type="GO" id="GO:0006897">
    <property type="term" value="P:endocytosis"/>
    <property type="evidence" value="ECO:0007669"/>
    <property type="project" value="EnsemblFungi"/>
</dbReference>
<dbReference type="eggNOG" id="KOG3745">
    <property type="taxonomic scope" value="Eukaryota"/>
</dbReference>
<sequence>MEGLLKVRDIVVSIANNLNTRDYMNFQQINKIVHDDHLNGDVDDKYWARKLLLMGLRKTYDTKIPDSHLKDNSDNVLREDSTEVFEHIRTFPSGNAKQIFKLFYRCFQPYCKKLLQNNLAHFFPDKYDDDPVVQVKIFNYIGRYNKSNINDIEEFQRIEQNLVILKEIFVNSVLQEMEDNFGVAKYEVVSKFIHVLLLCHEEKNAIEFFKSKADFSLEMDMPDSHFDHEGLLQVESLTNTLSSMGDFLNSKIKLVDILFEDRYPVVLQFMEGFIQETVLDLINVLFGSDDTKLTNMPTVYRQIKEKLCDELLESKNAGPDFHKTVKEFLDMYLEPIIIKYMNIQPQEFEREVSKQFESYRKEAAMKEKETNEQIYNSLKDQSFDGSNITDDKNDFLSSFTKIFKLPNNEKQKTQEQLQLAYNLNLISNNLQNIKTFVSLDLCYKVVQKAQHKTDEMYTFHEVKNVVGTMRLKCQEVFKILINQLSSSHVRPAFEKAMTLLKQYDSNEIQRVELKLEGVETQVEPLVQFTELINIGDIILQMISIFYRDELIQKNMIDKNRDFLNDVVQAKKSFEIQLDDYVAEGLNIGINKLMDEVEFVFNTVQIPTDFNPDPKDSDFSRREIKPTQCAEKIVELLSNHSFLLTGATDKGTIDVYQQEIGERFFGEVVKHIKKNFISADGAIFLICDLNCYYDFVAYKLKQKNIVPLFAALKNVAQLYIISGKDSKELGKMISDVGRFHGIFSQEEIYEFVERRSDWVRVKRDVEKVMYGLGVKDCTIM</sequence>
<dbReference type="GeneID" id="11500796"/>
<dbReference type="AlphaFoldDB" id="G8ZSG9"/>
<gene>
    <name evidence="2" type="primary">TDEL0C05720</name>
    <name evidence="2" type="ORF">TDEL_0C05720</name>
</gene>
<dbReference type="GO" id="GO:0000145">
    <property type="term" value="C:exocyst"/>
    <property type="evidence" value="ECO:0007669"/>
    <property type="project" value="TreeGrafter"/>
</dbReference>
<dbReference type="GO" id="GO:0034498">
    <property type="term" value="P:early endosome to Golgi transport"/>
    <property type="evidence" value="ECO:0007669"/>
    <property type="project" value="EnsemblFungi"/>
</dbReference>
<dbReference type="PANTHER" id="PTHR12100">
    <property type="entry name" value="SEC10"/>
    <property type="match status" value="1"/>
</dbReference>
<dbReference type="RefSeq" id="XP_003680672.1">
    <property type="nucleotide sequence ID" value="XM_003680624.1"/>
</dbReference>
<evidence type="ECO:0000313" key="2">
    <source>
        <dbReference type="EMBL" id="CCE91461.1"/>
    </source>
</evidence>
<dbReference type="EMBL" id="HE616744">
    <property type="protein sequence ID" value="CCE91461.1"/>
    <property type="molecule type" value="Genomic_DNA"/>
</dbReference>
<reference evidence="2 3" key="1">
    <citation type="journal article" date="2011" name="Proc. Natl. Acad. Sci. U.S.A.">
        <title>Evolutionary erosion of yeast sex chromosomes by mating-type switching accidents.</title>
        <authorList>
            <person name="Gordon J.L."/>
            <person name="Armisen D."/>
            <person name="Proux-Wera E."/>
            <person name="Oheigeartaigh S.S."/>
            <person name="Byrne K.P."/>
            <person name="Wolfe K.H."/>
        </authorList>
    </citation>
    <scope>NUCLEOTIDE SEQUENCE [LARGE SCALE GENOMIC DNA]</scope>
    <source>
        <strain evidence="3">ATCC 10662 / CBS 1146 / NBRC 0425 / NCYC 2629 / NRRL Y-866</strain>
    </source>
</reference>
<dbReference type="Proteomes" id="UP000005627">
    <property type="component" value="Chromosome 3"/>
</dbReference>
<dbReference type="GO" id="GO:0005768">
    <property type="term" value="C:endosome"/>
    <property type="evidence" value="ECO:0007669"/>
    <property type="project" value="EnsemblFungi"/>
</dbReference>
<dbReference type="STRING" id="1076872.G8ZSG9"/>
<dbReference type="GO" id="GO:0030427">
    <property type="term" value="C:site of polarized growth"/>
    <property type="evidence" value="ECO:0007669"/>
    <property type="project" value="EnsemblFungi"/>
</dbReference>
<proteinExistence type="predicted"/>
<protein>
    <recommendedName>
        <fullName evidence="1">Exocyst complex component Sec10-like alpha-helical bundle domain-containing protein</fullName>
    </recommendedName>
</protein>
<dbReference type="KEGG" id="tdl:TDEL_0C05720"/>
<dbReference type="FunCoup" id="G8ZSG9">
    <property type="interactions" value="72"/>
</dbReference>
<dbReference type="InterPro" id="IPR048627">
    <property type="entry name" value="Sec10_HB"/>
</dbReference>
<organism evidence="2 3">
    <name type="scientific">Torulaspora delbrueckii</name>
    <name type="common">Yeast</name>
    <name type="synonym">Candida colliculosa</name>
    <dbReference type="NCBI Taxonomy" id="4950"/>
    <lineage>
        <taxon>Eukaryota</taxon>
        <taxon>Fungi</taxon>
        <taxon>Dikarya</taxon>
        <taxon>Ascomycota</taxon>
        <taxon>Saccharomycotina</taxon>
        <taxon>Saccharomycetes</taxon>
        <taxon>Saccharomycetales</taxon>
        <taxon>Saccharomycetaceae</taxon>
        <taxon>Torulaspora</taxon>
    </lineage>
</organism>
<name>G8ZSG9_TORDE</name>
<dbReference type="GO" id="GO:0032456">
    <property type="term" value="P:endocytic recycling"/>
    <property type="evidence" value="ECO:0007669"/>
    <property type="project" value="EnsemblFungi"/>
</dbReference>
<dbReference type="InParanoid" id="G8ZSG9"/>
<dbReference type="GO" id="GO:0000149">
    <property type="term" value="F:SNARE binding"/>
    <property type="evidence" value="ECO:0007669"/>
    <property type="project" value="EnsemblFungi"/>
</dbReference>
<dbReference type="HOGENOM" id="CLU_003875_1_1_1"/>
<dbReference type="OrthoDB" id="5554140at2759"/>
<dbReference type="PANTHER" id="PTHR12100:SF1">
    <property type="entry name" value="RECYCLIN-1"/>
    <property type="match status" value="1"/>
</dbReference>
<accession>G8ZSG9</accession>
<evidence type="ECO:0000259" key="1">
    <source>
        <dbReference type="Pfam" id="PF07393"/>
    </source>
</evidence>
<dbReference type="GO" id="GO:0006887">
    <property type="term" value="P:exocytosis"/>
    <property type="evidence" value="ECO:0007669"/>
    <property type="project" value="TreeGrafter"/>
</dbReference>
<dbReference type="GO" id="GO:0005829">
    <property type="term" value="C:cytosol"/>
    <property type="evidence" value="ECO:0007669"/>
    <property type="project" value="GOC"/>
</dbReference>
<feature type="domain" description="Exocyst complex component Sec10-like alpha-helical bundle" evidence="1">
    <location>
        <begin position="151"/>
        <end position="764"/>
    </location>
</feature>
<dbReference type="GO" id="GO:0005794">
    <property type="term" value="C:Golgi apparatus"/>
    <property type="evidence" value="ECO:0007669"/>
    <property type="project" value="EnsemblFungi"/>
</dbReference>
<dbReference type="GO" id="GO:0006893">
    <property type="term" value="P:Golgi to plasma membrane transport"/>
    <property type="evidence" value="ECO:0007669"/>
    <property type="project" value="TreeGrafter"/>
</dbReference>
<keyword evidence="3" id="KW-1185">Reference proteome</keyword>
<dbReference type="InterPro" id="IPR009976">
    <property type="entry name" value="Sec10-like"/>
</dbReference>
<dbReference type="Pfam" id="PF07393">
    <property type="entry name" value="Sec10_HB"/>
    <property type="match status" value="1"/>
</dbReference>
<evidence type="ECO:0000313" key="3">
    <source>
        <dbReference type="Proteomes" id="UP000005627"/>
    </source>
</evidence>